<reference evidence="1" key="1">
    <citation type="journal article" date="2023" name="Mol. Phylogenet. Evol.">
        <title>Genome-scale phylogeny and comparative genomics of the fungal order Sordariales.</title>
        <authorList>
            <person name="Hensen N."/>
            <person name="Bonometti L."/>
            <person name="Westerberg I."/>
            <person name="Brannstrom I.O."/>
            <person name="Guillou S."/>
            <person name="Cros-Aarteil S."/>
            <person name="Calhoun S."/>
            <person name="Haridas S."/>
            <person name="Kuo A."/>
            <person name="Mondo S."/>
            <person name="Pangilinan J."/>
            <person name="Riley R."/>
            <person name="LaButti K."/>
            <person name="Andreopoulos B."/>
            <person name="Lipzen A."/>
            <person name="Chen C."/>
            <person name="Yan M."/>
            <person name="Daum C."/>
            <person name="Ng V."/>
            <person name="Clum A."/>
            <person name="Steindorff A."/>
            <person name="Ohm R.A."/>
            <person name="Martin F."/>
            <person name="Silar P."/>
            <person name="Natvig D.O."/>
            <person name="Lalanne C."/>
            <person name="Gautier V."/>
            <person name="Ament-Velasquez S.L."/>
            <person name="Kruys A."/>
            <person name="Hutchinson M.I."/>
            <person name="Powell A.J."/>
            <person name="Barry K."/>
            <person name="Miller A.N."/>
            <person name="Grigoriev I.V."/>
            <person name="Debuchy R."/>
            <person name="Gladieux P."/>
            <person name="Hiltunen Thoren M."/>
            <person name="Johannesson H."/>
        </authorList>
    </citation>
    <scope>NUCLEOTIDE SEQUENCE</scope>
    <source>
        <strain evidence="1">PSN309</strain>
    </source>
</reference>
<dbReference type="EMBL" id="MU864660">
    <property type="protein sequence ID" value="KAK4182437.1"/>
    <property type="molecule type" value="Genomic_DNA"/>
</dbReference>
<protein>
    <submittedName>
        <fullName evidence="1">Uncharacterized protein</fullName>
    </submittedName>
</protein>
<evidence type="ECO:0000313" key="1">
    <source>
        <dbReference type="EMBL" id="KAK4182437.1"/>
    </source>
</evidence>
<accession>A0AAN7AE24</accession>
<sequence length="221" mass="25331">MSLFDPSPEYLEESMRPPDVSKYAMRPSVTSLTAKSRINTVELGVQDPSGGSVLPVQLGPRFNMSREVKREVGFGSQSSELRTRDLPLLPLRSRRRCETYALWLHGGHRVVGRSPLPLDLDSVDKCCVQCGFPYSIDDTILNRVWYGIACEIRHVWLLSKRVDKSRLSQPWWYSVERWRDEEEGEDDLIEVELAELENLGEGWVREASGDSIFLMRQSDDL</sequence>
<reference evidence="1" key="2">
    <citation type="submission" date="2023-05" db="EMBL/GenBank/DDBJ databases">
        <authorList>
            <consortium name="Lawrence Berkeley National Laboratory"/>
            <person name="Steindorff A."/>
            <person name="Hensen N."/>
            <person name="Bonometti L."/>
            <person name="Westerberg I."/>
            <person name="Brannstrom I.O."/>
            <person name="Guillou S."/>
            <person name="Cros-Aarteil S."/>
            <person name="Calhoun S."/>
            <person name="Haridas S."/>
            <person name="Kuo A."/>
            <person name="Mondo S."/>
            <person name="Pangilinan J."/>
            <person name="Riley R."/>
            <person name="Labutti K."/>
            <person name="Andreopoulos B."/>
            <person name="Lipzen A."/>
            <person name="Chen C."/>
            <person name="Yanf M."/>
            <person name="Daum C."/>
            <person name="Ng V."/>
            <person name="Clum A."/>
            <person name="Ohm R."/>
            <person name="Martin F."/>
            <person name="Silar P."/>
            <person name="Natvig D."/>
            <person name="Lalanne C."/>
            <person name="Gautier V."/>
            <person name="Ament-Velasquez S.L."/>
            <person name="Kruys A."/>
            <person name="Hutchinson M.I."/>
            <person name="Powell A.J."/>
            <person name="Barry K."/>
            <person name="Miller A.N."/>
            <person name="Grigoriev I.V."/>
            <person name="Debuchy R."/>
            <person name="Gladieux P."/>
            <person name="Thoren M.H."/>
            <person name="Johannesson H."/>
        </authorList>
    </citation>
    <scope>NUCLEOTIDE SEQUENCE</scope>
    <source>
        <strain evidence="1">PSN309</strain>
    </source>
</reference>
<organism evidence="1 2">
    <name type="scientific">Podospora australis</name>
    <dbReference type="NCBI Taxonomy" id="1536484"/>
    <lineage>
        <taxon>Eukaryota</taxon>
        <taxon>Fungi</taxon>
        <taxon>Dikarya</taxon>
        <taxon>Ascomycota</taxon>
        <taxon>Pezizomycotina</taxon>
        <taxon>Sordariomycetes</taxon>
        <taxon>Sordariomycetidae</taxon>
        <taxon>Sordariales</taxon>
        <taxon>Podosporaceae</taxon>
        <taxon>Podospora</taxon>
    </lineage>
</organism>
<gene>
    <name evidence="1" type="ORF">QBC35DRAFT_479063</name>
</gene>
<keyword evidence="2" id="KW-1185">Reference proteome</keyword>
<dbReference type="AlphaFoldDB" id="A0AAN7AE24"/>
<dbReference type="Proteomes" id="UP001302126">
    <property type="component" value="Unassembled WGS sequence"/>
</dbReference>
<proteinExistence type="predicted"/>
<comment type="caution">
    <text evidence="1">The sequence shown here is derived from an EMBL/GenBank/DDBJ whole genome shotgun (WGS) entry which is preliminary data.</text>
</comment>
<evidence type="ECO:0000313" key="2">
    <source>
        <dbReference type="Proteomes" id="UP001302126"/>
    </source>
</evidence>
<name>A0AAN7AE24_9PEZI</name>